<reference evidence="5" key="1">
    <citation type="journal article" date="2020" name="Nat. Commun.">
        <title>Genome assembly of wild tea tree DASZ reveals pedigree and selection history of tea varieties.</title>
        <authorList>
            <person name="Zhang W."/>
            <person name="Zhang Y."/>
            <person name="Qiu H."/>
            <person name="Guo Y."/>
            <person name="Wan H."/>
            <person name="Zhang X."/>
            <person name="Scossa F."/>
            <person name="Alseekh S."/>
            <person name="Zhang Q."/>
            <person name="Wang P."/>
            <person name="Xu L."/>
            <person name="Schmidt M.H."/>
            <person name="Jia X."/>
            <person name="Li D."/>
            <person name="Zhu A."/>
            <person name="Guo F."/>
            <person name="Chen W."/>
            <person name="Ni D."/>
            <person name="Usadel B."/>
            <person name="Fernie A.R."/>
            <person name="Wen W."/>
        </authorList>
    </citation>
    <scope>NUCLEOTIDE SEQUENCE [LARGE SCALE GENOMIC DNA]</scope>
    <source>
        <strain evidence="5">cv. G240</strain>
    </source>
</reference>
<comment type="caution">
    <text evidence="4">The sequence shown here is derived from an EMBL/GenBank/DDBJ whole genome shotgun (WGS) entry which is preliminary data.</text>
</comment>
<protein>
    <recommendedName>
        <fullName evidence="3">DUF632 domain-containing protein</fullName>
    </recommendedName>
</protein>
<evidence type="ECO:0000313" key="5">
    <source>
        <dbReference type="Proteomes" id="UP000593564"/>
    </source>
</evidence>
<dbReference type="Proteomes" id="UP000593564">
    <property type="component" value="Unassembled WGS sequence"/>
</dbReference>
<keyword evidence="2" id="KW-0732">Signal</keyword>
<sequence length="145" mass="16207">MFYFHPLFPVSLWLLELACMEYSGNTFLVNGLLKVMSVKLKFNASPLRPHSCLSKGKLKLSSLLSLLIVCFTAVLSSWFLSFVAVKRVKAKNGSLEKDECMNTANLSSILEQLSIWEKKLYKEVKGRGNTKLGRMVGVVGRDDGT</sequence>
<feature type="signal peptide" evidence="2">
    <location>
        <begin position="1"/>
        <end position="20"/>
    </location>
</feature>
<feature type="domain" description="DUF632" evidence="3">
    <location>
        <begin position="78"/>
        <end position="131"/>
    </location>
</feature>
<reference evidence="4 5" key="2">
    <citation type="submission" date="2020-07" db="EMBL/GenBank/DDBJ databases">
        <title>Genome assembly of wild tea tree DASZ reveals pedigree and selection history of tea varieties.</title>
        <authorList>
            <person name="Zhang W."/>
        </authorList>
    </citation>
    <scope>NUCLEOTIDE SEQUENCE [LARGE SCALE GENOMIC DNA]</scope>
    <source>
        <strain evidence="5">cv. G240</strain>
        <tissue evidence="4">Leaf</tissue>
    </source>
</reference>
<gene>
    <name evidence="4" type="ORF">HYC85_002009</name>
</gene>
<feature type="chain" id="PRO_5029566612" description="DUF632 domain-containing protein" evidence="2">
    <location>
        <begin position="21"/>
        <end position="145"/>
    </location>
</feature>
<dbReference type="AlphaFoldDB" id="A0A7J7I6Z5"/>
<name>A0A7J7I6Z5_CAMSI</name>
<keyword evidence="1" id="KW-1133">Transmembrane helix</keyword>
<organism evidence="4 5">
    <name type="scientific">Camellia sinensis</name>
    <name type="common">Tea plant</name>
    <name type="synonym">Thea sinensis</name>
    <dbReference type="NCBI Taxonomy" id="4442"/>
    <lineage>
        <taxon>Eukaryota</taxon>
        <taxon>Viridiplantae</taxon>
        <taxon>Streptophyta</taxon>
        <taxon>Embryophyta</taxon>
        <taxon>Tracheophyta</taxon>
        <taxon>Spermatophyta</taxon>
        <taxon>Magnoliopsida</taxon>
        <taxon>eudicotyledons</taxon>
        <taxon>Gunneridae</taxon>
        <taxon>Pentapetalae</taxon>
        <taxon>asterids</taxon>
        <taxon>Ericales</taxon>
        <taxon>Theaceae</taxon>
        <taxon>Camellia</taxon>
    </lineage>
</organism>
<evidence type="ECO:0000256" key="2">
    <source>
        <dbReference type="SAM" id="SignalP"/>
    </source>
</evidence>
<evidence type="ECO:0000259" key="3">
    <source>
        <dbReference type="Pfam" id="PF04782"/>
    </source>
</evidence>
<feature type="transmembrane region" description="Helical" evidence="1">
    <location>
        <begin position="63"/>
        <end position="85"/>
    </location>
</feature>
<keyword evidence="1" id="KW-0812">Transmembrane</keyword>
<keyword evidence="5" id="KW-1185">Reference proteome</keyword>
<dbReference type="Pfam" id="PF04782">
    <property type="entry name" value="DUF632"/>
    <property type="match status" value="1"/>
</dbReference>
<accession>A0A7J7I6Z5</accession>
<evidence type="ECO:0000313" key="4">
    <source>
        <dbReference type="EMBL" id="KAF5960800.1"/>
    </source>
</evidence>
<dbReference type="EMBL" id="JACBKZ010000001">
    <property type="protein sequence ID" value="KAF5960800.1"/>
    <property type="molecule type" value="Genomic_DNA"/>
</dbReference>
<proteinExistence type="predicted"/>
<keyword evidence="1" id="KW-0472">Membrane</keyword>
<dbReference type="InterPro" id="IPR006867">
    <property type="entry name" value="DUF632"/>
</dbReference>
<evidence type="ECO:0000256" key="1">
    <source>
        <dbReference type="SAM" id="Phobius"/>
    </source>
</evidence>